<dbReference type="InterPro" id="IPR037396">
    <property type="entry name" value="FMN_HAD"/>
</dbReference>
<evidence type="ECO:0000256" key="3">
    <source>
        <dbReference type="ARBA" id="ARBA00022643"/>
    </source>
</evidence>
<dbReference type="InterPro" id="IPR000262">
    <property type="entry name" value="FMN-dep_DH"/>
</dbReference>
<comment type="cofactor">
    <cofactor evidence="1">
        <name>FMN</name>
        <dbReference type="ChEBI" id="CHEBI:58210"/>
    </cofactor>
</comment>
<dbReference type="Pfam" id="PF01070">
    <property type="entry name" value="FMN_dh"/>
    <property type="match status" value="1"/>
</dbReference>
<comment type="caution">
    <text evidence="7">The sequence shown here is derived from an EMBL/GenBank/DDBJ whole genome shotgun (WGS) entry which is preliminary data.</text>
</comment>
<evidence type="ECO:0000313" key="8">
    <source>
        <dbReference type="Proteomes" id="UP001559025"/>
    </source>
</evidence>
<keyword evidence="4 7" id="KW-0560">Oxidoreductase</keyword>
<dbReference type="SUPFAM" id="SSF51395">
    <property type="entry name" value="FMN-linked oxidoreductases"/>
    <property type="match status" value="1"/>
</dbReference>
<name>A0ABV3WNL2_9HYPH</name>
<dbReference type="InterPro" id="IPR013785">
    <property type="entry name" value="Aldolase_TIM"/>
</dbReference>
<evidence type="ECO:0000256" key="2">
    <source>
        <dbReference type="ARBA" id="ARBA00022630"/>
    </source>
</evidence>
<sequence length="406" mass="44530">MSVKYDGTPATAPRRLRNILALDDFEVAARRHLPRPVFGYVSGAAETNASLHDNRAAFAEFGFLPRALIDVSKRSQKRELFGTTYAAPFGIAPVGLSALSAYRGDLVLAQAAAASGIPMIMSGTSLIRLEEIVAANPQAWFQAYVPGEERWMLALVDRVAQAGFGTLVLTVDTPVMANRENNIRNGFSTPMRPTPRLFWDGMVRPRWSLGTFLRTIVRHGMPHFENASVERGSAILSRNVVRQFGPKDRLSWDHFDLIRKRWKGRFIVKGIMTREDARIALDRGADGVILSNHGGRQLDGTASPLRVLPAVAEEIGGRIPVMIDGGFRRGTDVLKALALGASFVFLGRPFIYAAAIGGEPGVRHAFSILHDEIDRNMALLGINTLDELHPRMLIRLARSAESDASA</sequence>
<organism evidence="7 8">
    <name type="scientific">Neoaquamicrobium sediminum</name>
    <dbReference type="NCBI Taxonomy" id="1849104"/>
    <lineage>
        <taxon>Bacteria</taxon>
        <taxon>Pseudomonadati</taxon>
        <taxon>Pseudomonadota</taxon>
        <taxon>Alphaproteobacteria</taxon>
        <taxon>Hyphomicrobiales</taxon>
        <taxon>Phyllobacteriaceae</taxon>
        <taxon>Neoaquamicrobium</taxon>
    </lineage>
</organism>
<dbReference type="PIRSF" id="PIRSF000138">
    <property type="entry name" value="Al-hdrx_acd_dh"/>
    <property type="match status" value="1"/>
</dbReference>
<dbReference type="PROSITE" id="PS51349">
    <property type="entry name" value="FMN_HYDROXY_ACID_DH_2"/>
    <property type="match status" value="1"/>
</dbReference>
<dbReference type="InterPro" id="IPR008259">
    <property type="entry name" value="FMN_hydac_DH_AS"/>
</dbReference>
<evidence type="ECO:0000256" key="4">
    <source>
        <dbReference type="ARBA" id="ARBA00023002"/>
    </source>
</evidence>
<comment type="similarity">
    <text evidence="5">Belongs to the FMN-dependent alpha-hydroxy acid dehydrogenase family.</text>
</comment>
<dbReference type="InterPro" id="IPR012133">
    <property type="entry name" value="Alpha-hydoxy_acid_DH_FMN"/>
</dbReference>
<dbReference type="EMBL" id="JAZHFV010000001">
    <property type="protein sequence ID" value="MEX4006246.1"/>
    <property type="molecule type" value="Genomic_DNA"/>
</dbReference>
<keyword evidence="2" id="KW-0285">Flavoprotein</keyword>
<proteinExistence type="inferred from homology"/>
<dbReference type="Proteomes" id="UP001559025">
    <property type="component" value="Unassembled WGS sequence"/>
</dbReference>
<reference evidence="7 8" key="1">
    <citation type="submission" date="2024-01" db="EMBL/GenBank/DDBJ databases">
        <title>New evidence supports the origin of RcGTA from prophage.</title>
        <authorList>
            <person name="Xu Y."/>
            <person name="Liu B."/>
            <person name="Chen F."/>
        </authorList>
    </citation>
    <scope>NUCLEOTIDE SEQUENCE [LARGE SCALE GENOMIC DNA]</scope>
    <source>
        <strain evidence="7 8">CBW1107-2</strain>
    </source>
</reference>
<keyword evidence="3" id="KW-0288">FMN</keyword>
<dbReference type="PANTHER" id="PTHR10578:SF107">
    <property type="entry name" value="2-HYDROXYACID OXIDASE 1"/>
    <property type="match status" value="1"/>
</dbReference>
<dbReference type="EC" id="1.-.-.-" evidence="7"/>
<keyword evidence="8" id="KW-1185">Reference proteome</keyword>
<dbReference type="GO" id="GO:0016491">
    <property type="term" value="F:oxidoreductase activity"/>
    <property type="evidence" value="ECO:0007669"/>
    <property type="project" value="UniProtKB-KW"/>
</dbReference>
<evidence type="ECO:0000256" key="5">
    <source>
        <dbReference type="ARBA" id="ARBA00024042"/>
    </source>
</evidence>
<feature type="domain" description="FMN hydroxy acid dehydrogenase" evidence="6">
    <location>
        <begin position="14"/>
        <end position="398"/>
    </location>
</feature>
<dbReference type="RefSeq" id="WP_368801591.1">
    <property type="nucleotide sequence ID" value="NZ_JAZHFV010000001.1"/>
</dbReference>
<dbReference type="CDD" id="cd02809">
    <property type="entry name" value="alpha_hydroxyacid_oxid_FMN"/>
    <property type="match status" value="1"/>
</dbReference>
<gene>
    <name evidence="7" type="ORF">V1479_02955</name>
</gene>
<dbReference type="PROSITE" id="PS00557">
    <property type="entry name" value="FMN_HYDROXY_ACID_DH_1"/>
    <property type="match status" value="1"/>
</dbReference>
<evidence type="ECO:0000256" key="1">
    <source>
        <dbReference type="ARBA" id="ARBA00001917"/>
    </source>
</evidence>
<evidence type="ECO:0000313" key="7">
    <source>
        <dbReference type="EMBL" id="MEX4006246.1"/>
    </source>
</evidence>
<accession>A0ABV3WNL2</accession>
<protein>
    <submittedName>
        <fullName evidence="7">Alpha-hydroxy acid oxidase</fullName>
        <ecNumber evidence="7">1.-.-.-</ecNumber>
    </submittedName>
</protein>
<dbReference type="PANTHER" id="PTHR10578">
    <property type="entry name" value="S -2-HYDROXY-ACID OXIDASE-RELATED"/>
    <property type="match status" value="1"/>
</dbReference>
<evidence type="ECO:0000259" key="6">
    <source>
        <dbReference type="PROSITE" id="PS51349"/>
    </source>
</evidence>
<dbReference type="Gene3D" id="3.20.20.70">
    <property type="entry name" value="Aldolase class I"/>
    <property type="match status" value="1"/>
</dbReference>